<evidence type="ECO:0000259" key="13">
    <source>
        <dbReference type="PROSITE" id="PS51192"/>
    </source>
</evidence>
<dbReference type="InterPro" id="IPR027417">
    <property type="entry name" value="P-loop_NTPase"/>
</dbReference>
<dbReference type="Gene3D" id="3.40.50.300">
    <property type="entry name" value="P-loop containing nucleotide triphosphate hydrolases"/>
    <property type="match status" value="2"/>
</dbReference>
<feature type="region of interest" description="Disordered" evidence="12">
    <location>
        <begin position="373"/>
        <end position="417"/>
    </location>
</feature>
<organism evidence="16 17">
    <name type="scientific">Sunxiuqinia dokdonensis</name>
    <dbReference type="NCBI Taxonomy" id="1409788"/>
    <lineage>
        <taxon>Bacteria</taxon>
        <taxon>Pseudomonadati</taxon>
        <taxon>Bacteroidota</taxon>
        <taxon>Bacteroidia</taxon>
        <taxon>Marinilabiliales</taxon>
        <taxon>Prolixibacteraceae</taxon>
        <taxon>Sunxiuqinia</taxon>
    </lineage>
</organism>
<dbReference type="GO" id="GO:0005524">
    <property type="term" value="F:ATP binding"/>
    <property type="evidence" value="ECO:0007669"/>
    <property type="project" value="UniProtKB-KW"/>
</dbReference>
<dbReference type="RefSeq" id="WP_053180854.1">
    <property type="nucleotide sequence ID" value="NZ_LGIA01000062.1"/>
</dbReference>
<dbReference type="Proteomes" id="UP000036958">
    <property type="component" value="Unassembled WGS sequence"/>
</dbReference>
<dbReference type="SMART" id="SM00487">
    <property type="entry name" value="DEXDc"/>
    <property type="match status" value="1"/>
</dbReference>
<keyword evidence="4 11" id="KW-0378">Hydrolase</keyword>
<dbReference type="GO" id="GO:0003676">
    <property type="term" value="F:nucleic acid binding"/>
    <property type="evidence" value="ECO:0007669"/>
    <property type="project" value="InterPro"/>
</dbReference>
<accession>A0A0L8VBM2</accession>
<evidence type="ECO:0000259" key="14">
    <source>
        <dbReference type="PROSITE" id="PS51194"/>
    </source>
</evidence>
<evidence type="ECO:0000259" key="15">
    <source>
        <dbReference type="PROSITE" id="PS51195"/>
    </source>
</evidence>
<evidence type="ECO:0000256" key="2">
    <source>
        <dbReference type="ARBA" id="ARBA00022490"/>
    </source>
</evidence>
<dbReference type="GO" id="GO:0009266">
    <property type="term" value="P:response to temperature stimulus"/>
    <property type="evidence" value="ECO:0007669"/>
    <property type="project" value="UniProtKB-ARBA"/>
</dbReference>
<dbReference type="SMART" id="SM00490">
    <property type="entry name" value="HELICc"/>
    <property type="match status" value="1"/>
</dbReference>
<evidence type="ECO:0000256" key="5">
    <source>
        <dbReference type="ARBA" id="ARBA00022806"/>
    </source>
</evidence>
<dbReference type="CDD" id="cd18787">
    <property type="entry name" value="SF2_C_DEAD"/>
    <property type="match status" value="1"/>
</dbReference>
<dbReference type="GO" id="GO:0042255">
    <property type="term" value="P:ribosome assembly"/>
    <property type="evidence" value="ECO:0007669"/>
    <property type="project" value="UniProtKB-ARBA"/>
</dbReference>
<dbReference type="InterPro" id="IPR001650">
    <property type="entry name" value="Helicase_C-like"/>
</dbReference>
<evidence type="ECO:0000256" key="6">
    <source>
        <dbReference type="ARBA" id="ARBA00022840"/>
    </source>
</evidence>
<feature type="short sequence motif" description="Q motif" evidence="10">
    <location>
        <begin position="2"/>
        <end position="30"/>
    </location>
</feature>
<dbReference type="AlphaFoldDB" id="A0A0L8VBM2"/>
<name>A0A0L8VBM2_9BACT</name>
<gene>
    <name evidence="16" type="ORF">NC99_13170</name>
</gene>
<evidence type="ECO:0000256" key="7">
    <source>
        <dbReference type="ARBA" id="ARBA00038437"/>
    </source>
</evidence>
<keyword evidence="5 11" id="KW-0347">Helicase</keyword>
<dbReference type="STRING" id="1409788.NC99_13170"/>
<dbReference type="PROSITE" id="PS00039">
    <property type="entry name" value="DEAD_ATP_HELICASE"/>
    <property type="match status" value="1"/>
</dbReference>
<dbReference type="InterPro" id="IPR014001">
    <property type="entry name" value="Helicase_ATP-bd"/>
</dbReference>
<dbReference type="CDD" id="cd00268">
    <property type="entry name" value="DEADc"/>
    <property type="match status" value="1"/>
</dbReference>
<evidence type="ECO:0000256" key="11">
    <source>
        <dbReference type="RuleBase" id="RU000492"/>
    </source>
</evidence>
<evidence type="ECO:0000256" key="12">
    <source>
        <dbReference type="SAM" id="MobiDB-lite"/>
    </source>
</evidence>
<evidence type="ECO:0000313" key="16">
    <source>
        <dbReference type="EMBL" id="KOH45885.1"/>
    </source>
</evidence>
<evidence type="ECO:0000256" key="1">
    <source>
        <dbReference type="ARBA" id="ARBA00012552"/>
    </source>
</evidence>
<dbReference type="InterPro" id="IPR011545">
    <property type="entry name" value="DEAD/DEAH_box_helicase_dom"/>
</dbReference>
<reference evidence="17" key="1">
    <citation type="submission" date="2015-07" db="EMBL/GenBank/DDBJ databases">
        <title>Genome sequencing of Sunxiuqinia dokdonensis strain SK.</title>
        <authorList>
            <person name="Ahn S."/>
            <person name="Kim B.-C."/>
        </authorList>
    </citation>
    <scope>NUCLEOTIDE SEQUENCE [LARGE SCALE GENOMIC DNA]</scope>
    <source>
        <strain evidence="17">SK</strain>
    </source>
</reference>
<feature type="domain" description="Helicase ATP-binding" evidence="13">
    <location>
        <begin position="33"/>
        <end position="209"/>
    </location>
</feature>
<keyword evidence="17" id="KW-1185">Reference proteome</keyword>
<protein>
    <recommendedName>
        <fullName evidence="9">DEAD-box ATP-dependent RNA helicase RhpA</fullName>
        <ecNumber evidence="1">3.6.4.13</ecNumber>
    </recommendedName>
</protein>
<dbReference type="EC" id="3.6.4.13" evidence="1"/>
<dbReference type="GO" id="GO:0016787">
    <property type="term" value="F:hydrolase activity"/>
    <property type="evidence" value="ECO:0007669"/>
    <property type="project" value="UniProtKB-KW"/>
</dbReference>
<dbReference type="InterPro" id="IPR014014">
    <property type="entry name" value="RNA_helicase_DEAD_Q_motif"/>
</dbReference>
<dbReference type="GO" id="GO:0003724">
    <property type="term" value="F:RNA helicase activity"/>
    <property type="evidence" value="ECO:0007669"/>
    <property type="project" value="UniProtKB-EC"/>
</dbReference>
<dbReference type="Pfam" id="PF00271">
    <property type="entry name" value="Helicase_C"/>
    <property type="match status" value="1"/>
</dbReference>
<dbReference type="OrthoDB" id="9785240at2"/>
<dbReference type="PANTHER" id="PTHR47959:SF13">
    <property type="entry name" value="ATP-DEPENDENT RNA HELICASE RHLE"/>
    <property type="match status" value="1"/>
</dbReference>
<feature type="compositionally biased region" description="Basic and acidic residues" evidence="12">
    <location>
        <begin position="387"/>
        <end position="402"/>
    </location>
</feature>
<feature type="domain" description="Helicase C-terminal" evidence="14">
    <location>
        <begin position="220"/>
        <end position="383"/>
    </location>
</feature>
<evidence type="ECO:0000256" key="10">
    <source>
        <dbReference type="PROSITE-ProRule" id="PRU00552"/>
    </source>
</evidence>
<feature type="domain" description="DEAD-box RNA helicase Q" evidence="15">
    <location>
        <begin position="2"/>
        <end position="30"/>
    </location>
</feature>
<dbReference type="Pfam" id="PF00270">
    <property type="entry name" value="DEAD"/>
    <property type="match status" value="1"/>
</dbReference>
<evidence type="ECO:0000313" key="17">
    <source>
        <dbReference type="Proteomes" id="UP000036958"/>
    </source>
</evidence>
<keyword evidence="3 11" id="KW-0547">Nucleotide-binding</keyword>
<dbReference type="InterPro" id="IPR044742">
    <property type="entry name" value="DEAD/DEAH_RhlB"/>
</dbReference>
<sequence length="417" mass="47471">MTPFEKLEIIEPILKALKEENYTHPTAIQEKAIPIILNRQDVLGSAQTGTGKTAAFAIPILQHLFQDQRQRNHQRMIKSLIITPTRELAIQIGESLSTYGKYTGIKNTVIFGGVKQGAQTNALRNGIDILVATPGRLLDLMDQGFISLKHIEYFVLDEADRMLDMGFINDIKKIIAKLPARRQSLFFSATMPDNIVELSSKILRNPEKVEVSPVSSTAETISQYLYYTNKSDKNDLLVHILKNQKLNPVLLFARTKHGADKIVRNLKKHKIESAAIHGDKAQNQRQKALTKFKDREIRVLVATDIAARGIDIDKLKYVINYDIPNVAETYVHRIGRSGRAGDEGIAISICEPEENAYIRDIERLINQKIDRVSEHPFPQTDSPMTAQEKKAFEKEKSRRKQEFFANRNKSQNRSYRR</sequence>
<dbReference type="PANTHER" id="PTHR47959">
    <property type="entry name" value="ATP-DEPENDENT RNA HELICASE RHLE-RELATED"/>
    <property type="match status" value="1"/>
</dbReference>
<keyword evidence="2" id="KW-0963">Cytoplasm</keyword>
<dbReference type="PROSITE" id="PS51195">
    <property type="entry name" value="Q_MOTIF"/>
    <property type="match status" value="1"/>
</dbReference>
<evidence type="ECO:0000256" key="3">
    <source>
        <dbReference type="ARBA" id="ARBA00022741"/>
    </source>
</evidence>
<proteinExistence type="inferred from homology"/>
<evidence type="ECO:0000256" key="4">
    <source>
        <dbReference type="ARBA" id="ARBA00022801"/>
    </source>
</evidence>
<dbReference type="PROSITE" id="PS51194">
    <property type="entry name" value="HELICASE_CTER"/>
    <property type="match status" value="1"/>
</dbReference>
<evidence type="ECO:0000256" key="8">
    <source>
        <dbReference type="ARBA" id="ARBA00047984"/>
    </source>
</evidence>
<dbReference type="InterPro" id="IPR000629">
    <property type="entry name" value="RNA-helicase_DEAD-box_CS"/>
</dbReference>
<dbReference type="InterPro" id="IPR050079">
    <property type="entry name" value="DEAD_box_RNA_helicase"/>
</dbReference>
<evidence type="ECO:0000256" key="9">
    <source>
        <dbReference type="ARBA" id="ARBA00074363"/>
    </source>
</evidence>
<dbReference type="FunFam" id="3.40.50.300:FF:000108">
    <property type="entry name" value="ATP-dependent RNA helicase RhlE"/>
    <property type="match status" value="1"/>
</dbReference>
<dbReference type="PATRIC" id="fig|1409788.3.peg.1339"/>
<comment type="similarity">
    <text evidence="7 11">Belongs to the DEAD box helicase family.</text>
</comment>
<feature type="compositionally biased region" description="Polar residues" evidence="12">
    <location>
        <begin position="407"/>
        <end position="417"/>
    </location>
</feature>
<comment type="catalytic activity">
    <reaction evidence="8">
        <text>ATP + H2O = ADP + phosphate + H(+)</text>
        <dbReference type="Rhea" id="RHEA:13065"/>
        <dbReference type="ChEBI" id="CHEBI:15377"/>
        <dbReference type="ChEBI" id="CHEBI:15378"/>
        <dbReference type="ChEBI" id="CHEBI:30616"/>
        <dbReference type="ChEBI" id="CHEBI:43474"/>
        <dbReference type="ChEBI" id="CHEBI:456216"/>
        <dbReference type="EC" id="3.6.4.13"/>
    </reaction>
</comment>
<dbReference type="GO" id="GO:0005829">
    <property type="term" value="C:cytosol"/>
    <property type="evidence" value="ECO:0007669"/>
    <property type="project" value="TreeGrafter"/>
</dbReference>
<dbReference type="EMBL" id="LGIA01000062">
    <property type="protein sequence ID" value="KOH45885.1"/>
    <property type="molecule type" value="Genomic_DNA"/>
</dbReference>
<dbReference type="PROSITE" id="PS51192">
    <property type="entry name" value="HELICASE_ATP_BIND_1"/>
    <property type="match status" value="1"/>
</dbReference>
<keyword evidence="6 11" id="KW-0067">ATP-binding</keyword>
<dbReference type="SUPFAM" id="SSF52540">
    <property type="entry name" value="P-loop containing nucleoside triphosphate hydrolases"/>
    <property type="match status" value="1"/>
</dbReference>
<comment type="caution">
    <text evidence="16">The sequence shown here is derived from an EMBL/GenBank/DDBJ whole genome shotgun (WGS) entry which is preliminary data.</text>
</comment>